<accession>A0A0K2VD83</accession>
<organism evidence="1">
    <name type="scientific">Lepeophtheirus salmonis</name>
    <name type="common">Salmon louse</name>
    <name type="synonym">Caligus salmonis</name>
    <dbReference type="NCBI Taxonomy" id="72036"/>
    <lineage>
        <taxon>Eukaryota</taxon>
        <taxon>Metazoa</taxon>
        <taxon>Ecdysozoa</taxon>
        <taxon>Arthropoda</taxon>
        <taxon>Crustacea</taxon>
        <taxon>Multicrustacea</taxon>
        <taxon>Hexanauplia</taxon>
        <taxon>Copepoda</taxon>
        <taxon>Siphonostomatoida</taxon>
        <taxon>Caligidae</taxon>
        <taxon>Lepeophtheirus</taxon>
    </lineage>
</organism>
<evidence type="ECO:0000313" key="1">
    <source>
        <dbReference type="EMBL" id="CDW48488.1"/>
    </source>
</evidence>
<feature type="non-terminal residue" evidence="1">
    <location>
        <position position="42"/>
    </location>
</feature>
<reference evidence="1" key="1">
    <citation type="submission" date="2014-05" db="EMBL/GenBank/DDBJ databases">
        <authorList>
            <person name="Chronopoulou M."/>
        </authorList>
    </citation>
    <scope>NUCLEOTIDE SEQUENCE</scope>
    <source>
        <tissue evidence="1">Whole organism</tissue>
    </source>
</reference>
<dbReference type="AlphaFoldDB" id="A0A0K2VD83"/>
<name>A0A0K2VD83_LEPSM</name>
<proteinExistence type="predicted"/>
<sequence length="42" mass="4738">MVVELKITFEVTKESHLDCIGNTNQRVKNAAQLLSNTMSQVF</sequence>
<protein>
    <submittedName>
        <fullName evidence="1">Uncharacterized protein</fullName>
    </submittedName>
</protein>
<dbReference type="EMBL" id="HACA01031127">
    <property type="protein sequence ID" value="CDW48488.1"/>
    <property type="molecule type" value="Transcribed_RNA"/>
</dbReference>